<dbReference type="Pfam" id="PF16732">
    <property type="entry name" value="ComP_DUS"/>
    <property type="match status" value="1"/>
</dbReference>
<dbReference type="PANTHER" id="PTHR30093:SF47">
    <property type="entry name" value="TYPE IV PILUS NON-CORE MINOR PILIN PILE"/>
    <property type="match status" value="1"/>
</dbReference>
<keyword evidence="1" id="KW-0488">Methylation</keyword>
<organism evidence="3 4">
    <name type="scientific">Colwellia asteriadis</name>
    <dbReference type="NCBI Taxonomy" id="517723"/>
    <lineage>
        <taxon>Bacteria</taxon>
        <taxon>Pseudomonadati</taxon>
        <taxon>Pseudomonadota</taxon>
        <taxon>Gammaproteobacteria</taxon>
        <taxon>Alteromonadales</taxon>
        <taxon>Colwelliaceae</taxon>
        <taxon>Colwellia</taxon>
    </lineage>
</organism>
<keyword evidence="2" id="KW-0812">Transmembrane</keyword>
<dbReference type="InterPro" id="IPR045584">
    <property type="entry name" value="Pilin-like"/>
</dbReference>
<dbReference type="InterPro" id="IPR012902">
    <property type="entry name" value="N_methyl_site"/>
</dbReference>
<evidence type="ECO:0000256" key="2">
    <source>
        <dbReference type="SAM" id="Phobius"/>
    </source>
</evidence>
<dbReference type="NCBIfam" id="TIGR02532">
    <property type="entry name" value="IV_pilin_GFxxxE"/>
    <property type="match status" value="1"/>
</dbReference>
<comment type="caution">
    <text evidence="3">The sequence shown here is derived from an EMBL/GenBank/DDBJ whole genome shotgun (WGS) entry which is preliminary data.</text>
</comment>
<dbReference type="SUPFAM" id="SSF54523">
    <property type="entry name" value="Pili subunits"/>
    <property type="match status" value="1"/>
</dbReference>
<dbReference type="InterPro" id="IPR031982">
    <property type="entry name" value="PilE-like"/>
</dbReference>
<dbReference type="Gene3D" id="3.30.700.10">
    <property type="entry name" value="Glycoprotein, Type 4 Pilin"/>
    <property type="match status" value="1"/>
</dbReference>
<proteinExistence type="predicted"/>
<sequence>MKKFKINNLLNTNKQALGFTLIELMIVVAIVGILAAIAYPSYSAYVIRSDRAEGLSELLRLANLQEQFFIDNRQYTASLSQLGLGAGATYETPTGNYLISSVVVNNTFTLTATAQYNQVHDTGCTAITVTDTGTKAPSICWDK</sequence>
<dbReference type="RefSeq" id="WP_343813435.1">
    <property type="nucleotide sequence ID" value="NZ_BAAAFA010000001.1"/>
</dbReference>
<dbReference type="EMBL" id="BAAAFA010000001">
    <property type="protein sequence ID" value="GAA0809959.1"/>
    <property type="molecule type" value="Genomic_DNA"/>
</dbReference>
<reference evidence="4" key="1">
    <citation type="journal article" date="2019" name="Int. J. Syst. Evol. Microbiol.">
        <title>The Global Catalogue of Microorganisms (GCM) 10K type strain sequencing project: providing services to taxonomists for standard genome sequencing and annotation.</title>
        <authorList>
            <consortium name="The Broad Institute Genomics Platform"/>
            <consortium name="The Broad Institute Genome Sequencing Center for Infectious Disease"/>
            <person name="Wu L."/>
            <person name="Ma J."/>
        </authorList>
    </citation>
    <scope>NUCLEOTIDE SEQUENCE [LARGE SCALE GENOMIC DNA]</scope>
    <source>
        <strain evidence="4">JCM 15608</strain>
    </source>
</reference>
<accession>A0ABP3WB79</accession>
<protein>
    <submittedName>
        <fullName evidence="3">Type IV pilin protein</fullName>
    </submittedName>
</protein>
<feature type="transmembrane region" description="Helical" evidence="2">
    <location>
        <begin position="21"/>
        <end position="42"/>
    </location>
</feature>
<evidence type="ECO:0000313" key="4">
    <source>
        <dbReference type="Proteomes" id="UP001500021"/>
    </source>
</evidence>
<dbReference type="PRINTS" id="PR00813">
    <property type="entry name" value="BCTERIALGSPG"/>
</dbReference>
<evidence type="ECO:0000313" key="3">
    <source>
        <dbReference type="EMBL" id="GAA0809959.1"/>
    </source>
</evidence>
<dbReference type="PANTHER" id="PTHR30093">
    <property type="entry name" value="GENERAL SECRETION PATHWAY PROTEIN G"/>
    <property type="match status" value="1"/>
</dbReference>
<gene>
    <name evidence="3" type="ORF">GCM10009111_00130</name>
</gene>
<keyword evidence="2" id="KW-0472">Membrane</keyword>
<dbReference type="Proteomes" id="UP001500021">
    <property type="component" value="Unassembled WGS sequence"/>
</dbReference>
<keyword evidence="2" id="KW-1133">Transmembrane helix</keyword>
<name>A0ABP3WB79_9GAMM</name>
<dbReference type="Pfam" id="PF07963">
    <property type="entry name" value="N_methyl"/>
    <property type="match status" value="1"/>
</dbReference>
<evidence type="ECO:0000256" key="1">
    <source>
        <dbReference type="ARBA" id="ARBA00022481"/>
    </source>
</evidence>
<dbReference type="InterPro" id="IPR000983">
    <property type="entry name" value="Bac_GSPG_pilin"/>
</dbReference>
<keyword evidence="4" id="KW-1185">Reference proteome</keyword>